<dbReference type="STRING" id="634436.SAMN05216361_2062"/>
<sequence>MNEQQFEQLQVDVHDARRPLNRITMQAELIKMALQGDIPPEKALQALDKVIAECKSCSESLAALVDKFRPDSKAKSE</sequence>
<dbReference type="RefSeq" id="WP_073321947.1">
    <property type="nucleotide sequence ID" value="NZ_FQWD01000003.1"/>
</dbReference>
<dbReference type="InterPro" id="IPR036097">
    <property type="entry name" value="HisK_dim/P_sf"/>
</dbReference>
<keyword evidence="2" id="KW-1185">Reference proteome</keyword>
<name>A0A1M5JEP6_9ALTE</name>
<accession>A0A1M5JEP6</accession>
<evidence type="ECO:0008006" key="3">
    <source>
        <dbReference type="Google" id="ProtNLM"/>
    </source>
</evidence>
<organism evidence="1 2">
    <name type="scientific">Marisediminitalea aggregata</name>
    <dbReference type="NCBI Taxonomy" id="634436"/>
    <lineage>
        <taxon>Bacteria</taxon>
        <taxon>Pseudomonadati</taxon>
        <taxon>Pseudomonadota</taxon>
        <taxon>Gammaproteobacteria</taxon>
        <taxon>Alteromonadales</taxon>
        <taxon>Alteromonadaceae</taxon>
        <taxon>Marisediminitalea</taxon>
    </lineage>
</organism>
<dbReference type="GO" id="GO:0000155">
    <property type="term" value="F:phosphorelay sensor kinase activity"/>
    <property type="evidence" value="ECO:0007669"/>
    <property type="project" value="InterPro"/>
</dbReference>
<dbReference type="SUPFAM" id="SSF47384">
    <property type="entry name" value="Homodimeric domain of signal transducing histidine kinase"/>
    <property type="match status" value="1"/>
</dbReference>
<dbReference type="OrthoDB" id="5704732at2"/>
<reference evidence="2" key="1">
    <citation type="submission" date="2016-11" db="EMBL/GenBank/DDBJ databases">
        <authorList>
            <person name="Varghese N."/>
            <person name="Submissions S."/>
        </authorList>
    </citation>
    <scope>NUCLEOTIDE SEQUENCE [LARGE SCALE GENOMIC DNA]</scope>
    <source>
        <strain evidence="2">CGMCC 1.8995</strain>
    </source>
</reference>
<dbReference type="EMBL" id="FQWD01000003">
    <property type="protein sequence ID" value="SHG39027.1"/>
    <property type="molecule type" value="Genomic_DNA"/>
</dbReference>
<dbReference type="AlphaFoldDB" id="A0A1M5JEP6"/>
<protein>
    <recommendedName>
        <fullName evidence="3">Histidine kinase</fullName>
    </recommendedName>
</protein>
<evidence type="ECO:0000313" key="1">
    <source>
        <dbReference type="EMBL" id="SHG39027.1"/>
    </source>
</evidence>
<evidence type="ECO:0000313" key="2">
    <source>
        <dbReference type="Proteomes" id="UP000184520"/>
    </source>
</evidence>
<proteinExistence type="predicted"/>
<gene>
    <name evidence="1" type="ORF">SAMN05216361_2062</name>
</gene>
<dbReference type="Proteomes" id="UP000184520">
    <property type="component" value="Unassembled WGS sequence"/>
</dbReference>